<accession>A0A4R2F886</accession>
<dbReference type="RefSeq" id="WP_133040347.1">
    <property type="nucleotide sequence ID" value="NZ_SLWF01000037.1"/>
</dbReference>
<dbReference type="Pfam" id="PF00015">
    <property type="entry name" value="MCPsignal"/>
    <property type="match status" value="1"/>
</dbReference>
<dbReference type="SMART" id="SM00283">
    <property type="entry name" value="MA"/>
    <property type="match status" value="1"/>
</dbReference>
<evidence type="ECO:0000256" key="4">
    <source>
        <dbReference type="PROSITE-ProRule" id="PRU00284"/>
    </source>
</evidence>
<keyword evidence="9" id="KW-1185">Reference proteome</keyword>
<dbReference type="GO" id="GO:0016020">
    <property type="term" value="C:membrane"/>
    <property type="evidence" value="ECO:0007669"/>
    <property type="project" value="UniProtKB-SubCell"/>
</dbReference>
<keyword evidence="2 4" id="KW-0807">Transducer</keyword>
<proteinExistence type="inferred from homology"/>
<protein>
    <submittedName>
        <fullName evidence="8">Methyl-accepting chemotaxis protein</fullName>
    </submittedName>
</protein>
<evidence type="ECO:0000313" key="9">
    <source>
        <dbReference type="Proteomes" id="UP000294832"/>
    </source>
</evidence>
<sequence length="673" mass="72492">MKLNMATRVIAGFTVVTLLLLMLGTVSWLTNNELKQATQITQKLSLPALDTTNALSEILSEQQRLILVAFHIQLSSKMPEVNNKFAQQNSTFDDKYNTLISLLQGRKEIQSILPEVNSSYQEFTGLGKRMMDNKLQALQLQEGLIKTRDQLDSESDDAGSLLLDLVDMENANDATKRDIAAAASSVDSSITSIVSTVYDLVATTEQSKYELINKELGYIIGEAQTKLDYIGRHGDGVVKPEVLKAINQQTAKIFKLLQGSGSIQERKGQQVQLLLSTSKDLEQSEALKGNAVNAMKHLSTAIEKLSNDVNANILNSINSASIKTLIVVIIAILVAIGVSIAVIRPLTAALKQINHALSVVASGDLTHKLDDSGHDEFAELSRNCNRLVDSLRQLITGILDRSNQLAAAAEETSAITSQTTVSIQEQKGQVVQAATATTELSSSAQQVSLSADHALAQIKKADEQAQNMHGIAEENRHTIESLANEVAKAAKVINKVHSDSGAIGSILDVIRGVAEQTNLLALNAAIEAARAGEQGRGFAVVADEVRSLASRTQQSTAEIQQMIEVLQKGTKEAVSVMEFGQSQAQLCVEKNEQSNNALLAISDSVRQAHDAGTQIAGAAQEQNLVSQQVSEKLEHIAQISEETATGADQTAQSSHQVAKLAEELQLSVREFNV</sequence>
<dbReference type="EMBL" id="SLWF01000037">
    <property type="protein sequence ID" value="TCN78842.1"/>
    <property type="molecule type" value="Genomic_DNA"/>
</dbReference>
<evidence type="ECO:0000256" key="2">
    <source>
        <dbReference type="ARBA" id="ARBA00023224"/>
    </source>
</evidence>
<evidence type="ECO:0000256" key="5">
    <source>
        <dbReference type="SAM" id="Phobius"/>
    </source>
</evidence>
<dbReference type="GO" id="GO:0006935">
    <property type="term" value="P:chemotaxis"/>
    <property type="evidence" value="ECO:0007669"/>
    <property type="project" value="UniProtKB-ARBA"/>
</dbReference>
<name>A0A4R2F886_9GAMM</name>
<dbReference type="PROSITE" id="PS50885">
    <property type="entry name" value="HAMP"/>
    <property type="match status" value="1"/>
</dbReference>
<keyword evidence="5" id="KW-1133">Transmembrane helix</keyword>
<evidence type="ECO:0000256" key="3">
    <source>
        <dbReference type="ARBA" id="ARBA00029447"/>
    </source>
</evidence>
<dbReference type="CDD" id="cd06225">
    <property type="entry name" value="HAMP"/>
    <property type="match status" value="1"/>
</dbReference>
<dbReference type="AlphaFoldDB" id="A0A4R2F886"/>
<dbReference type="InterPro" id="IPR003660">
    <property type="entry name" value="HAMP_dom"/>
</dbReference>
<dbReference type="PANTHER" id="PTHR32089">
    <property type="entry name" value="METHYL-ACCEPTING CHEMOTAXIS PROTEIN MCPB"/>
    <property type="match status" value="1"/>
</dbReference>
<evidence type="ECO:0000259" key="7">
    <source>
        <dbReference type="PROSITE" id="PS50885"/>
    </source>
</evidence>
<reference evidence="8 9" key="1">
    <citation type="submission" date="2019-03" db="EMBL/GenBank/DDBJ databases">
        <title>Freshwater and sediment microbial communities from various areas in North America, analyzing microbe dynamics in response to fracking.</title>
        <authorList>
            <person name="Lamendella R."/>
        </authorList>
    </citation>
    <scope>NUCLEOTIDE SEQUENCE [LARGE SCALE GENOMIC DNA]</scope>
    <source>
        <strain evidence="8 9">74A</strain>
    </source>
</reference>
<evidence type="ECO:0000256" key="1">
    <source>
        <dbReference type="ARBA" id="ARBA00004370"/>
    </source>
</evidence>
<comment type="similarity">
    <text evidence="3">Belongs to the methyl-accepting chemotaxis (MCP) protein family.</text>
</comment>
<gene>
    <name evidence="8" type="ORF">EDC91_13716</name>
</gene>
<dbReference type="SMART" id="SM00304">
    <property type="entry name" value="HAMP"/>
    <property type="match status" value="1"/>
</dbReference>
<dbReference type="GO" id="GO:0007165">
    <property type="term" value="P:signal transduction"/>
    <property type="evidence" value="ECO:0007669"/>
    <property type="project" value="UniProtKB-KW"/>
</dbReference>
<dbReference type="PANTHER" id="PTHR32089:SF70">
    <property type="entry name" value="ENERGY TAXIS MODULATING METHYL ACCEPTING SENSORY TRANSDUCER"/>
    <property type="match status" value="1"/>
</dbReference>
<keyword evidence="5" id="KW-0472">Membrane</keyword>
<feature type="domain" description="Methyl-accepting transducer" evidence="6">
    <location>
        <begin position="401"/>
        <end position="637"/>
    </location>
</feature>
<dbReference type="FunFam" id="1.10.287.950:FF:000001">
    <property type="entry name" value="Methyl-accepting chemotaxis sensory transducer"/>
    <property type="match status" value="1"/>
</dbReference>
<comment type="subcellular location">
    <subcellularLocation>
        <location evidence="1">Membrane</location>
    </subcellularLocation>
</comment>
<dbReference type="Pfam" id="PF00672">
    <property type="entry name" value="HAMP"/>
    <property type="match status" value="1"/>
</dbReference>
<dbReference type="PROSITE" id="PS50111">
    <property type="entry name" value="CHEMOTAXIS_TRANSDUC_2"/>
    <property type="match status" value="1"/>
</dbReference>
<evidence type="ECO:0000313" key="8">
    <source>
        <dbReference type="EMBL" id="TCN78842.1"/>
    </source>
</evidence>
<dbReference type="Proteomes" id="UP000294832">
    <property type="component" value="Unassembled WGS sequence"/>
</dbReference>
<dbReference type="Gene3D" id="1.10.287.950">
    <property type="entry name" value="Methyl-accepting chemotaxis protein"/>
    <property type="match status" value="1"/>
</dbReference>
<comment type="caution">
    <text evidence="8">The sequence shown here is derived from an EMBL/GenBank/DDBJ whole genome shotgun (WGS) entry which is preliminary data.</text>
</comment>
<feature type="transmembrane region" description="Helical" evidence="5">
    <location>
        <begin position="324"/>
        <end position="343"/>
    </location>
</feature>
<keyword evidence="5" id="KW-0812">Transmembrane</keyword>
<organism evidence="8 9">
    <name type="scientific">Shewanella fodinae</name>
    <dbReference type="NCBI Taxonomy" id="552357"/>
    <lineage>
        <taxon>Bacteria</taxon>
        <taxon>Pseudomonadati</taxon>
        <taxon>Pseudomonadota</taxon>
        <taxon>Gammaproteobacteria</taxon>
        <taxon>Alteromonadales</taxon>
        <taxon>Shewanellaceae</taxon>
        <taxon>Shewanella</taxon>
    </lineage>
</organism>
<evidence type="ECO:0000259" key="6">
    <source>
        <dbReference type="PROSITE" id="PS50111"/>
    </source>
</evidence>
<feature type="domain" description="HAMP" evidence="7">
    <location>
        <begin position="344"/>
        <end position="396"/>
    </location>
</feature>
<dbReference type="InterPro" id="IPR004089">
    <property type="entry name" value="MCPsignal_dom"/>
</dbReference>
<dbReference type="CDD" id="cd11386">
    <property type="entry name" value="MCP_signal"/>
    <property type="match status" value="1"/>
</dbReference>
<dbReference type="OrthoDB" id="9781845at2"/>
<dbReference type="SUPFAM" id="SSF58104">
    <property type="entry name" value="Methyl-accepting chemotaxis protein (MCP) signaling domain"/>
    <property type="match status" value="1"/>
</dbReference>